<proteinExistence type="predicted"/>
<dbReference type="PANTHER" id="PTHR35529:SF2">
    <property type="entry name" value="SPORULATION PROTEIN YTAF-RELATED"/>
    <property type="match status" value="1"/>
</dbReference>
<organism evidence="6 7">
    <name type="scientific">Virgibacillus oceani</name>
    <dbReference type="NCBI Taxonomy" id="1479511"/>
    <lineage>
        <taxon>Bacteria</taxon>
        <taxon>Bacillati</taxon>
        <taxon>Bacillota</taxon>
        <taxon>Bacilli</taxon>
        <taxon>Bacillales</taxon>
        <taxon>Bacillaceae</taxon>
        <taxon>Virgibacillus</taxon>
    </lineage>
</organism>
<feature type="transmembrane region" description="Helical" evidence="5">
    <location>
        <begin position="12"/>
        <end position="33"/>
    </location>
</feature>
<evidence type="ECO:0000256" key="5">
    <source>
        <dbReference type="SAM" id="Phobius"/>
    </source>
</evidence>
<comment type="caution">
    <text evidence="6">The sequence shown here is derived from an EMBL/GenBank/DDBJ whole genome shotgun (WGS) entry which is preliminary data.</text>
</comment>
<evidence type="ECO:0000256" key="2">
    <source>
        <dbReference type="ARBA" id="ARBA00022692"/>
    </source>
</evidence>
<evidence type="ECO:0000313" key="6">
    <source>
        <dbReference type="EMBL" id="GGG67872.1"/>
    </source>
</evidence>
<feature type="transmembrane region" description="Helical" evidence="5">
    <location>
        <begin position="174"/>
        <end position="195"/>
    </location>
</feature>
<evidence type="ECO:0000313" key="7">
    <source>
        <dbReference type="Proteomes" id="UP000622860"/>
    </source>
</evidence>
<dbReference type="AlphaFoldDB" id="A0A917H5F8"/>
<dbReference type="RefSeq" id="WP_229683063.1">
    <property type="nucleotide sequence ID" value="NZ_BMFR01000002.1"/>
</dbReference>
<dbReference type="NCBIfam" id="TIGR02840">
    <property type="entry name" value="spore_YtaF"/>
    <property type="match status" value="1"/>
</dbReference>
<evidence type="ECO:0000256" key="3">
    <source>
        <dbReference type="ARBA" id="ARBA00022989"/>
    </source>
</evidence>
<dbReference type="InterPro" id="IPR003810">
    <property type="entry name" value="Mntp/YtaF"/>
</dbReference>
<dbReference type="Pfam" id="PF02659">
    <property type="entry name" value="Mntp"/>
    <property type="match status" value="2"/>
</dbReference>
<dbReference type="InterPro" id="IPR014205">
    <property type="entry name" value="Spore_YtaF"/>
</dbReference>
<keyword evidence="2 5" id="KW-0812">Transmembrane</keyword>
<feature type="transmembrane region" description="Helical" evidence="5">
    <location>
        <begin position="45"/>
        <end position="68"/>
    </location>
</feature>
<feature type="transmembrane region" description="Helical" evidence="5">
    <location>
        <begin position="80"/>
        <end position="101"/>
    </location>
</feature>
<dbReference type="InterPro" id="IPR036259">
    <property type="entry name" value="MFS_trans_sf"/>
</dbReference>
<name>A0A917H5F8_9BACI</name>
<feature type="transmembrane region" description="Helical" evidence="5">
    <location>
        <begin position="149"/>
        <end position="168"/>
    </location>
</feature>
<dbReference type="Proteomes" id="UP000622860">
    <property type="component" value="Unassembled WGS sequence"/>
</dbReference>
<keyword evidence="3 5" id="KW-1133">Transmembrane helix</keyword>
<keyword evidence="1" id="KW-1003">Cell membrane</keyword>
<accession>A0A917H5F8</accession>
<dbReference type="PANTHER" id="PTHR35529">
    <property type="entry name" value="MANGANESE EFFLUX PUMP MNTP-RELATED"/>
    <property type="match status" value="1"/>
</dbReference>
<protein>
    <submittedName>
        <fullName evidence="6">Sporulation membrane protein YtaF</fullName>
    </submittedName>
</protein>
<feature type="transmembrane region" description="Helical" evidence="5">
    <location>
        <begin position="207"/>
        <end position="224"/>
    </location>
</feature>
<sequence length="225" mass="24817">MPYNNLKRIKGLIGLLFYTGLILLVIGVSLDSFGVGITYGMRRIWVPFYALVIIMFCSGITVLSSMTIGNLVSSFITPGLAKLIGGAILVIIGIFCLYNVFRSKMKNIENQQLTKVQDDEKWEQFKTVMKKPEHADWDHSGTISIKESLILGFALALDALGAGIGAAMLGYSALLTAILIALMSGTLVFFGINIGVMLSERKWIRKLVWLPPFLLIMLGIFNMMS</sequence>
<evidence type="ECO:0000256" key="1">
    <source>
        <dbReference type="ARBA" id="ARBA00022475"/>
    </source>
</evidence>
<dbReference type="SUPFAM" id="SSF103473">
    <property type="entry name" value="MFS general substrate transporter"/>
    <property type="match status" value="1"/>
</dbReference>
<keyword evidence="7" id="KW-1185">Reference proteome</keyword>
<gene>
    <name evidence="6" type="primary">ytaF</name>
    <name evidence="6" type="ORF">GCM10011398_09630</name>
</gene>
<evidence type="ECO:0000256" key="4">
    <source>
        <dbReference type="ARBA" id="ARBA00023136"/>
    </source>
</evidence>
<dbReference type="EMBL" id="BMFR01000002">
    <property type="protein sequence ID" value="GGG67872.1"/>
    <property type="molecule type" value="Genomic_DNA"/>
</dbReference>
<reference evidence="6" key="1">
    <citation type="journal article" date="2014" name="Int. J. Syst. Evol. Microbiol.">
        <title>Complete genome sequence of Corynebacterium casei LMG S-19264T (=DSM 44701T), isolated from a smear-ripened cheese.</title>
        <authorList>
            <consortium name="US DOE Joint Genome Institute (JGI-PGF)"/>
            <person name="Walter F."/>
            <person name="Albersmeier A."/>
            <person name="Kalinowski J."/>
            <person name="Ruckert C."/>
        </authorList>
    </citation>
    <scope>NUCLEOTIDE SEQUENCE</scope>
    <source>
        <strain evidence="6">CGMCC 1.12754</strain>
    </source>
</reference>
<reference evidence="6" key="2">
    <citation type="submission" date="2020-09" db="EMBL/GenBank/DDBJ databases">
        <authorList>
            <person name="Sun Q."/>
            <person name="Zhou Y."/>
        </authorList>
    </citation>
    <scope>NUCLEOTIDE SEQUENCE</scope>
    <source>
        <strain evidence="6">CGMCC 1.12754</strain>
    </source>
</reference>
<keyword evidence="4 5" id="KW-0472">Membrane</keyword>